<evidence type="ECO:0000256" key="1">
    <source>
        <dbReference type="ARBA" id="ARBA00011245"/>
    </source>
</evidence>
<comment type="subunit">
    <text evidence="1">Monomer.</text>
</comment>
<evidence type="ECO:0000256" key="2">
    <source>
        <dbReference type="ARBA" id="ARBA00022448"/>
    </source>
</evidence>
<dbReference type="RefSeq" id="WP_255187337.1">
    <property type="nucleotide sequence ID" value="NZ_CP113517.1"/>
</dbReference>
<proteinExistence type="predicted"/>
<keyword evidence="6" id="KW-0449">Lipoprotein</keyword>
<feature type="signal peptide" evidence="5">
    <location>
        <begin position="1"/>
        <end position="18"/>
    </location>
</feature>
<evidence type="ECO:0000256" key="4">
    <source>
        <dbReference type="ARBA" id="ARBA00022927"/>
    </source>
</evidence>
<reference evidence="6" key="1">
    <citation type="submission" date="2022-11" db="EMBL/GenBank/DDBJ databases">
        <title>Methylomonas rapida sp. nov., Carotenoid-Producing Obligate Methanotrophs with High Growth Characteristics and Biotechnological Potential.</title>
        <authorList>
            <person name="Tikhonova E.N."/>
            <person name="Suleimanov R.Z."/>
            <person name="Miroshnikov K."/>
            <person name="Oshkin I.Y."/>
            <person name="Belova S.E."/>
            <person name="Danilova O.V."/>
            <person name="Ashikhmin A."/>
            <person name="Konopkin A."/>
            <person name="But S.Y."/>
            <person name="Khmelenina V.N."/>
            <person name="Kuznetsov N."/>
            <person name="Pimenov N.V."/>
            <person name="Dedysh S.N."/>
        </authorList>
    </citation>
    <scope>NUCLEOTIDE SEQUENCE</scope>
    <source>
        <strain evidence="6">MP1</strain>
    </source>
</reference>
<evidence type="ECO:0000256" key="5">
    <source>
        <dbReference type="SAM" id="SignalP"/>
    </source>
</evidence>
<organism evidence="6 7">
    <name type="scientific">Methylomonas rapida</name>
    <dbReference type="NCBI Taxonomy" id="2963939"/>
    <lineage>
        <taxon>Bacteria</taxon>
        <taxon>Pseudomonadati</taxon>
        <taxon>Pseudomonadota</taxon>
        <taxon>Gammaproteobacteria</taxon>
        <taxon>Methylococcales</taxon>
        <taxon>Methylococcaceae</taxon>
        <taxon>Methylomonas</taxon>
    </lineage>
</organism>
<evidence type="ECO:0000313" key="6">
    <source>
        <dbReference type="EMBL" id="WAR46432.1"/>
    </source>
</evidence>
<keyword evidence="2" id="KW-0813">Transport</keyword>
<dbReference type="Gene3D" id="2.50.20.10">
    <property type="entry name" value="Lipoprotein localisation LolA/LolB/LppX"/>
    <property type="match status" value="1"/>
</dbReference>
<dbReference type="InterPro" id="IPR029046">
    <property type="entry name" value="LolA/LolB/LppX"/>
</dbReference>
<feature type="chain" id="PRO_5046172785" evidence="5">
    <location>
        <begin position="19"/>
        <end position="207"/>
    </location>
</feature>
<dbReference type="EMBL" id="CP113517">
    <property type="protein sequence ID" value="WAR46432.1"/>
    <property type="molecule type" value="Genomic_DNA"/>
</dbReference>
<gene>
    <name evidence="6" type="ORF">NM686_007920</name>
</gene>
<dbReference type="Proteomes" id="UP001162780">
    <property type="component" value="Chromosome"/>
</dbReference>
<name>A0ABY7GPJ6_9GAMM</name>
<evidence type="ECO:0000256" key="3">
    <source>
        <dbReference type="ARBA" id="ARBA00022729"/>
    </source>
</evidence>
<keyword evidence="7" id="KW-1185">Reference proteome</keyword>
<evidence type="ECO:0000313" key="7">
    <source>
        <dbReference type="Proteomes" id="UP001162780"/>
    </source>
</evidence>
<sequence length="207" mass="23017">MKKLLFMLVLCLPVAGFADDGALASVLARARHDGAGKFQYRETRLLELAAAPWEAEGYMLTGADGSLVKLQLQPSRVIMAISDEEMYYWDPLQNQRHRMPLDYGGEAAEQIVLFRAILQGHSEDFQNSYDFAAQIDDKRWSLRMTPKAGQGDAAATIEISGDDAAGSRIISMRRRDGEATEYHISRLPERQADNLSIPALLREATGD</sequence>
<keyword evidence="4" id="KW-0653">Protein transport</keyword>
<protein>
    <submittedName>
        <fullName evidence="6">Outer membrane lipoprotein carrier protein LolA</fullName>
    </submittedName>
</protein>
<dbReference type="SUPFAM" id="SSF89392">
    <property type="entry name" value="Prokaryotic lipoproteins and lipoprotein localization factors"/>
    <property type="match status" value="1"/>
</dbReference>
<keyword evidence="3 5" id="KW-0732">Signal</keyword>
<accession>A0ABY7GPJ6</accession>